<dbReference type="PANTHER" id="PTHR43777:SF1">
    <property type="entry name" value="MOLYBDENUM COFACTOR CYTIDYLYLTRANSFERASE"/>
    <property type="match status" value="1"/>
</dbReference>
<comment type="caution">
    <text evidence="2">The sequence shown here is derived from an EMBL/GenBank/DDBJ whole genome shotgun (WGS) entry which is preliminary data.</text>
</comment>
<dbReference type="Pfam" id="PF12804">
    <property type="entry name" value="NTP_transf_3"/>
    <property type="match status" value="1"/>
</dbReference>
<keyword evidence="2" id="KW-0560">Oxidoreductase</keyword>
<dbReference type="GO" id="GO:0016779">
    <property type="term" value="F:nucleotidyltransferase activity"/>
    <property type="evidence" value="ECO:0007669"/>
    <property type="project" value="UniProtKB-ARBA"/>
</dbReference>
<dbReference type="InterPro" id="IPR025877">
    <property type="entry name" value="MobA-like_NTP_Trfase"/>
</dbReference>
<dbReference type="SUPFAM" id="SSF53448">
    <property type="entry name" value="Nucleotide-diphospho-sugar transferases"/>
    <property type="match status" value="1"/>
</dbReference>
<dbReference type="EMBL" id="JACHJU010000002">
    <property type="protein sequence ID" value="MBB4941429.1"/>
    <property type="molecule type" value="Genomic_DNA"/>
</dbReference>
<dbReference type="Gene3D" id="3.90.550.10">
    <property type="entry name" value="Spore Coat Polysaccharide Biosynthesis Protein SpsA, Chain A"/>
    <property type="match status" value="1"/>
</dbReference>
<organism evidence="2 3">
    <name type="scientific">Streptosporangium album</name>
    <dbReference type="NCBI Taxonomy" id="47479"/>
    <lineage>
        <taxon>Bacteria</taxon>
        <taxon>Bacillati</taxon>
        <taxon>Actinomycetota</taxon>
        <taxon>Actinomycetes</taxon>
        <taxon>Streptosporangiales</taxon>
        <taxon>Streptosporangiaceae</taxon>
        <taxon>Streptosporangium</taxon>
    </lineage>
</organism>
<dbReference type="AlphaFoldDB" id="A0A7W7WCN0"/>
<name>A0A7W7WCN0_9ACTN</name>
<gene>
    <name evidence="2" type="ORF">FHR32_005806</name>
</gene>
<proteinExistence type="predicted"/>
<protein>
    <submittedName>
        <fullName evidence="2">Nicotine blue oxidoreductase</fullName>
        <ecNumber evidence="2">1.1.1.328</ecNumber>
    </submittedName>
</protein>
<dbReference type="Proteomes" id="UP000534286">
    <property type="component" value="Unassembled WGS sequence"/>
</dbReference>
<dbReference type="GO" id="GO:0016491">
    <property type="term" value="F:oxidoreductase activity"/>
    <property type="evidence" value="ECO:0007669"/>
    <property type="project" value="UniProtKB-KW"/>
</dbReference>
<feature type="domain" description="MobA-like NTP transferase" evidence="1">
    <location>
        <begin position="15"/>
        <end position="169"/>
    </location>
</feature>
<dbReference type="InterPro" id="IPR029044">
    <property type="entry name" value="Nucleotide-diphossugar_trans"/>
</dbReference>
<keyword evidence="3" id="KW-1185">Reference proteome</keyword>
<evidence type="ECO:0000313" key="3">
    <source>
        <dbReference type="Proteomes" id="UP000534286"/>
    </source>
</evidence>
<evidence type="ECO:0000313" key="2">
    <source>
        <dbReference type="EMBL" id="MBB4941429.1"/>
    </source>
</evidence>
<dbReference type="PANTHER" id="PTHR43777">
    <property type="entry name" value="MOLYBDENUM COFACTOR CYTIDYLYLTRANSFERASE"/>
    <property type="match status" value="1"/>
</dbReference>
<sequence>MITRAEASMRVASAGLLLAAGSGSRLGTPKALVEFRGERLVDHGVRLLRDGGCHPVVVVLGAATAQVRGAVAVRNPLWHSGMGSSLRVGLAALSDEVERVVIALVDQPFIGPRAVERLIGAARDGASVAVATYGGAPRNPVLIAREHFEEVAALATGDVGARPFLRAHPELVVEVPCDDVGDPADIDTPADLSALRETGARPEVR</sequence>
<dbReference type="EC" id="1.1.1.328" evidence="2"/>
<accession>A0A7W7WCN0</accession>
<evidence type="ECO:0000259" key="1">
    <source>
        <dbReference type="Pfam" id="PF12804"/>
    </source>
</evidence>
<dbReference type="CDD" id="cd04182">
    <property type="entry name" value="GT_2_like_f"/>
    <property type="match status" value="1"/>
</dbReference>
<reference evidence="2 3" key="1">
    <citation type="submission" date="2020-08" db="EMBL/GenBank/DDBJ databases">
        <title>Sequencing the genomes of 1000 actinobacteria strains.</title>
        <authorList>
            <person name="Klenk H.-P."/>
        </authorList>
    </citation>
    <scope>NUCLEOTIDE SEQUENCE [LARGE SCALE GENOMIC DNA]</scope>
    <source>
        <strain evidence="2 3">DSM 43023</strain>
    </source>
</reference>